<name>A0A4R0XMB4_9MOLU</name>
<feature type="binding site" evidence="2">
    <location>
        <position position="67"/>
    </location>
    <ligand>
        <name>Fe cation</name>
        <dbReference type="ChEBI" id="CHEBI:24875"/>
        <label>2</label>
    </ligand>
</feature>
<feature type="binding site" evidence="2">
    <location>
        <position position="8"/>
    </location>
    <ligand>
        <name>Fe cation</name>
        <dbReference type="ChEBI" id="CHEBI:24875"/>
        <label>1</label>
    </ligand>
</feature>
<sequence>MKVLFVGDVFGKPGLKTLVSELPKLKAKYDIDFVIVQGENISGRKGLIFPDYEKLKNAGVDAFTMGNHIWAKKEINKLFKYNDIIRPLNVSNKYPGKGSIVFDVKGKKLRVTSLMGITFNELRKPWKESHASNFFDAYDDIEEHGEKADYHFIDFHAETTSEKGVLSIYLDGKINALVGTHTHVQTADDKTLPNGTAFITDVGMTGPKNSAIGADYESVYLKMRYDEMSRFTVSKNDCQVNAVVVTLDDNENKIERINYEI</sequence>
<organism evidence="3 4">
    <name type="scientific">Mycoplasma marinum</name>
    <dbReference type="NCBI Taxonomy" id="1937190"/>
    <lineage>
        <taxon>Bacteria</taxon>
        <taxon>Bacillati</taxon>
        <taxon>Mycoplasmatota</taxon>
        <taxon>Mollicutes</taxon>
        <taxon>Mycoplasmataceae</taxon>
        <taxon>Mycoplasma</taxon>
    </lineage>
</organism>
<feature type="binding site" evidence="2">
    <location>
        <position position="181"/>
    </location>
    <ligand>
        <name>Fe cation</name>
        <dbReference type="ChEBI" id="CHEBI:24875"/>
        <label>2</label>
    </ligand>
</feature>
<reference evidence="3 4" key="1">
    <citation type="submission" date="2018-02" db="EMBL/GenBank/DDBJ databases">
        <title>Mycoplasma marinum and Mycoplasma todarodis sp. nov., moderately halophilic and psychrotolerant mycoplasmas isolated from cephalopods.</title>
        <authorList>
            <person name="Viver T."/>
        </authorList>
    </citation>
    <scope>NUCLEOTIDE SEQUENCE [LARGE SCALE GENOMIC DNA]</scope>
    <source>
        <strain evidence="3 4">PE</strain>
    </source>
</reference>
<dbReference type="PIRSF" id="PIRSF004789">
    <property type="entry name" value="DR1281"/>
    <property type="match status" value="1"/>
</dbReference>
<dbReference type="InterPro" id="IPR005235">
    <property type="entry name" value="YmdB-like"/>
</dbReference>
<dbReference type="EMBL" id="PSZO01000002">
    <property type="protein sequence ID" value="TCG11852.1"/>
    <property type="molecule type" value="Genomic_DNA"/>
</dbReference>
<evidence type="ECO:0000256" key="1">
    <source>
        <dbReference type="PIRSR" id="PIRSR004789-50"/>
    </source>
</evidence>
<dbReference type="PANTHER" id="PTHR36303:SF1">
    <property type="entry name" value="2',3'-CYCLIC-NUCLEOTIDE 2'-PHOSPHODIESTERASE"/>
    <property type="match status" value="1"/>
</dbReference>
<dbReference type="NCBIfam" id="TIGR00282">
    <property type="entry name" value="TIGR00282 family metallophosphoesterase"/>
    <property type="match status" value="1"/>
</dbReference>
<proteinExistence type="predicted"/>
<gene>
    <name evidence="3" type="ORF">C4B24_00445</name>
</gene>
<dbReference type="Proteomes" id="UP000294192">
    <property type="component" value="Unassembled WGS sequence"/>
</dbReference>
<evidence type="ECO:0000256" key="2">
    <source>
        <dbReference type="PIRSR" id="PIRSR004789-51"/>
    </source>
</evidence>
<dbReference type="GO" id="GO:0046872">
    <property type="term" value="F:metal ion binding"/>
    <property type="evidence" value="ECO:0007669"/>
    <property type="project" value="UniProtKB-KW"/>
</dbReference>
<dbReference type="GO" id="GO:0004113">
    <property type="term" value="F:2',3'-cyclic-nucleotide 3'-phosphodiesterase activity"/>
    <property type="evidence" value="ECO:0007669"/>
    <property type="project" value="TreeGrafter"/>
</dbReference>
<keyword evidence="2" id="KW-0479">Metal-binding</keyword>
<dbReference type="SUPFAM" id="SSF56300">
    <property type="entry name" value="Metallo-dependent phosphatases"/>
    <property type="match status" value="1"/>
</dbReference>
<dbReference type="Pfam" id="PF13277">
    <property type="entry name" value="YmdB"/>
    <property type="match status" value="1"/>
</dbReference>
<feature type="binding site" evidence="2">
    <location>
        <position position="183"/>
    </location>
    <ligand>
        <name>Fe cation</name>
        <dbReference type="ChEBI" id="CHEBI:24875"/>
        <label>1</label>
    </ligand>
</feature>
<keyword evidence="4" id="KW-1185">Reference proteome</keyword>
<evidence type="ECO:0000313" key="3">
    <source>
        <dbReference type="EMBL" id="TCG11852.1"/>
    </source>
</evidence>
<feature type="active site" description="Proton donor" evidence="1">
    <location>
        <position position="68"/>
    </location>
</feature>
<dbReference type="PANTHER" id="PTHR36303">
    <property type="entry name" value="2',3'-CYCLIC-NUCLEOTIDE 2'-PHOSPHODIESTERASE"/>
    <property type="match status" value="1"/>
</dbReference>
<dbReference type="RefSeq" id="WP_131598269.1">
    <property type="nucleotide sequence ID" value="NZ_CBDBYK010000005.1"/>
</dbReference>
<comment type="caution">
    <text evidence="3">The sequence shown here is derived from an EMBL/GenBank/DDBJ whole genome shotgun (WGS) entry which is preliminary data.</text>
</comment>
<dbReference type="InterPro" id="IPR029052">
    <property type="entry name" value="Metallo-depent_PP-like"/>
</dbReference>
<dbReference type="Gene3D" id="3.60.21.10">
    <property type="match status" value="1"/>
</dbReference>
<dbReference type="AlphaFoldDB" id="A0A4R0XMB4"/>
<dbReference type="OrthoDB" id="9801109at2"/>
<evidence type="ECO:0000313" key="4">
    <source>
        <dbReference type="Proteomes" id="UP000294192"/>
    </source>
</evidence>
<protein>
    <submittedName>
        <fullName evidence="3">TIGR00282 family metallophosphoesterase</fullName>
    </submittedName>
</protein>
<accession>A0A4R0XMB4</accession>
<feature type="binding site" evidence="2">
    <location>
        <position position="39"/>
    </location>
    <ligand>
        <name>Fe cation</name>
        <dbReference type="ChEBI" id="CHEBI:24875"/>
        <label>2</label>
    </ligand>
</feature>
<feature type="binding site" evidence="2">
    <location>
        <position position="156"/>
    </location>
    <ligand>
        <name>Fe cation</name>
        <dbReference type="ChEBI" id="CHEBI:24875"/>
        <label>2</label>
    </ligand>
</feature>
<feature type="binding site" evidence="2">
    <location>
        <position position="40"/>
    </location>
    <ligand>
        <name>Fe cation</name>
        <dbReference type="ChEBI" id="CHEBI:24875"/>
        <label>1</label>
    </ligand>
</feature>
<feature type="binding site" evidence="2">
    <location>
        <position position="39"/>
    </location>
    <ligand>
        <name>Fe cation</name>
        <dbReference type="ChEBI" id="CHEBI:24875"/>
        <label>1</label>
    </ligand>
</feature>